<evidence type="ECO:0000256" key="10">
    <source>
        <dbReference type="ARBA" id="ARBA00023204"/>
    </source>
</evidence>
<evidence type="ECO:0000256" key="2">
    <source>
        <dbReference type="ARBA" id="ARBA00009409"/>
    </source>
</evidence>
<dbReference type="SUPFAM" id="SSF57716">
    <property type="entry name" value="Glucocorticoid receptor-like (DNA-binding domain)"/>
    <property type="match status" value="1"/>
</dbReference>
<dbReference type="Gene3D" id="1.10.8.50">
    <property type="match status" value="1"/>
</dbReference>
<dbReference type="InterPro" id="IPR012319">
    <property type="entry name" value="FPG_cat"/>
</dbReference>
<dbReference type="GO" id="GO:0008270">
    <property type="term" value="F:zinc ion binding"/>
    <property type="evidence" value="ECO:0007669"/>
    <property type="project" value="UniProtKB-KW"/>
</dbReference>
<dbReference type="GO" id="GO:0003684">
    <property type="term" value="F:damaged DNA binding"/>
    <property type="evidence" value="ECO:0007669"/>
    <property type="project" value="InterPro"/>
</dbReference>
<dbReference type="InterPro" id="IPR010979">
    <property type="entry name" value="Ribosomal_uS13-like_H2TH"/>
</dbReference>
<keyword evidence="4" id="KW-0479">Metal-binding</keyword>
<dbReference type="InterPro" id="IPR035937">
    <property type="entry name" value="FPG_N"/>
</dbReference>
<sequence>MPEGHTLHRLARGLTEAFAGREVRVTSPQGRFADSAAILDGGRVEGAEAWGKHLFVEFAEERFVHVHLGLYGQFAVHRDLSGAVDQVPPPVGQVRLRLVSRDGRAYADLRGATTCELVTTEQRDAVVARSGPDPLRPDASWEPSWARVRRSRAPIGGLLMDQTVLAGVGNVYRAELLFRHRMHPLRPGQSLRVGQFRVLWADLVELMAEGVRTGRIDTVRPEHTPEAMGRPPRVDDHGGEVYVYRRAGQPCHVCGATVRTEELLGRNLFWCARCQPRFRSRAVE</sequence>
<dbReference type="InterPro" id="IPR000214">
    <property type="entry name" value="Znf_DNA_glyclase/AP_lyase"/>
</dbReference>
<keyword evidence="19" id="KW-1185">Reference proteome</keyword>
<dbReference type="InterPro" id="IPR010663">
    <property type="entry name" value="Znf_FPG/IleRS"/>
</dbReference>
<evidence type="ECO:0000256" key="15">
    <source>
        <dbReference type="PROSITE-ProRule" id="PRU00391"/>
    </source>
</evidence>
<dbReference type="GO" id="GO:0006284">
    <property type="term" value="P:base-excision repair"/>
    <property type="evidence" value="ECO:0007669"/>
    <property type="project" value="InterPro"/>
</dbReference>
<evidence type="ECO:0000256" key="7">
    <source>
        <dbReference type="ARBA" id="ARBA00022801"/>
    </source>
</evidence>
<dbReference type="InterPro" id="IPR015886">
    <property type="entry name" value="H2TH_FPG"/>
</dbReference>
<proteinExistence type="inferred from homology"/>
<dbReference type="Gene3D" id="3.20.190.10">
    <property type="entry name" value="MutM-like, N-terminal"/>
    <property type="match status" value="1"/>
</dbReference>
<dbReference type="GO" id="GO:0006979">
    <property type="term" value="P:response to oxidative stress"/>
    <property type="evidence" value="ECO:0007669"/>
    <property type="project" value="UniProtKB-ARBA"/>
</dbReference>
<dbReference type="GO" id="GO:0003690">
    <property type="term" value="F:double-stranded DNA binding"/>
    <property type="evidence" value="ECO:0007669"/>
    <property type="project" value="UniProtKB-ARBA"/>
</dbReference>
<dbReference type="CDD" id="cd08970">
    <property type="entry name" value="AcNei1_N"/>
    <property type="match status" value="1"/>
</dbReference>
<name>A0A7Y9JCT3_9ACTN</name>
<evidence type="ECO:0000256" key="8">
    <source>
        <dbReference type="ARBA" id="ARBA00022833"/>
    </source>
</evidence>
<evidence type="ECO:0000256" key="5">
    <source>
        <dbReference type="ARBA" id="ARBA00022763"/>
    </source>
</evidence>
<dbReference type="SMART" id="SM01232">
    <property type="entry name" value="H2TH"/>
    <property type="match status" value="1"/>
</dbReference>
<evidence type="ECO:0000256" key="13">
    <source>
        <dbReference type="ARBA" id="ARBA00023295"/>
    </source>
</evidence>
<dbReference type="GO" id="GO:0008534">
    <property type="term" value="F:oxidized purine nucleobase lesion DNA N-glycosylase activity"/>
    <property type="evidence" value="ECO:0007669"/>
    <property type="project" value="UniProtKB-ARBA"/>
</dbReference>
<gene>
    <name evidence="18" type="ORF">BJZ21_002662</name>
</gene>
<dbReference type="Pfam" id="PF06827">
    <property type="entry name" value="zf-FPG_IleRS"/>
    <property type="match status" value="1"/>
</dbReference>
<keyword evidence="11 18" id="KW-0456">Lyase</keyword>
<evidence type="ECO:0000256" key="6">
    <source>
        <dbReference type="ARBA" id="ARBA00022771"/>
    </source>
</evidence>
<accession>A0A7Y9JCT3</accession>
<dbReference type="FunFam" id="1.10.8.50:FF:000003">
    <property type="entry name" value="Formamidopyrimidine-DNA glycosylase"/>
    <property type="match status" value="1"/>
</dbReference>
<dbReference type="GO" id="GO:0000703">
    <property type="term" value="F:oxidized pyrimidine nucleobase lesion DNA N-glycosylase activity"/>
    <property type="evidence" value="ECO:0007669"/>
    <property type="project" value="TreeGrafter"/>
</dbReference>
<feature type="domain" description="FPG-type" evidence="16">
    <location>
        <begin position="242"/>
        <end position="276"/>
    </location>
</feature>
<dbReference type="SUPFAM" id="SSF46946">
    <property type="entry name" value="S13-like H2TH domain"/>
    <property type="match status" value="1"/>
</dbReference>
<keyword evidence="6 15" id="KW-0863">Zinc-finger</keyword>
<keyword evidence="12" id="KW-0511">Multifunctional enzyme</keyword>
<reference evidence="18 19" key="1">
    <citation type="submission" date="2020-07" db="EMBL/GenBank/DDBJ databases">
        <title>Sequencing the genomes of 1000 actinobacteria strains.</title>
        <authorList>
            <person name="Klenk H.-P."/>
        </authorList>
    </citation>
    <scope>NUCLEOTIDE SEQUENCE [LARGE SCALE GENOMIC DNA]</scope>
    <source>
        <strain evidence="18 19">DSM 21350</strain>
    </source>
</reference>
<dbReference type="PROSITE" id="PS51066">
    <property type="entry name" value="ZF_FPG_2"/>
    <property type="match status" value="1"/>
</dbReference>
<evidence type="ECO:0000313" key="18">
    <source>
        <dbReference type="EMBL" id="NYD42579.1"/>
    </source>
</evidence>
<evidence type="ECO:0000259" key="16">
    <source>
        <dbReference type="PROSITE" id="PS51066"/>
    </source>
</evidence>
<comment type="catalytic activity">
    <reaction evidence="14">
        <text>2'-deoxyribonucleotide-(2'-deoxyribose 5'-phosphate)-2'-deoxyribonucleotide-DNA = a 3'-end 2'-deoxyribonucleotide-(2,3-dehydro-2,3-deoxyribose 5'-phosphate)-DNA + a 5'-end 5'-phospho-2'-deoxyribonucleoside-DNA + H(+)</text>
        <dbReference type="Rhea" id="RHEA:66592"/>
        <dbReference type="Rhea" id="RHEA-COMP:13180"/>
        <dbReference type="Rhea" id="RHEA-COMP:16897"/>
        <dbReference type="Rhea" id="RHEA-COMP:17067"/>
        <dbReference type="ChEBI" id="CHEBI:15378"/>
        <dbReference type="ChEBI" id="CHEBI:136412"/>
        <dbReference type="ChEBI" id="CHEBI:157695"/>
        <dbReference type="ChEBI" id="CHEBI:167181"/>
        <dbReference type="EC" id="4.2.99.18"/>
    </reaction>
</comment>
<protein>
    <recommendedName>
        <fullName evidence="3">DNA-(apurinic or apyrimidinic site) lyase</fullName>
        <ecNumber evidence="3">4.2.99.18</ecNumber>
    </recommendedName>
</protein>
<keyword evidence="18" id="KW-0255">Endonuclease</keyword>
<keyword evidence="18" id="KW-0540">Nuclease</keyword>
<keyword evidence="10" id="KW-0234">DNA repair</keyword>
<keyword evidence="8" id="KW-0862">Zinc</keyword>
<keyword evidence="7 18" id="KW-0378">Hydrolase</keyword>
<evidence type="ECO:0000256" key="12">
    <source>
        <dbReference type="ARBA" id="ARBA00023268"/>
    </source>
</evidence>
<keyword evidence="13 18" id="KW-0326">Glycosidase</keyword>
<dbReference type="Pfam" id="PF01149">
    <property type="entry name" value="Fapy_DNA_glyco"/>
    <property type="match status" value="1"/>
</dbReference>
<dbReference type="PANTHER" id="PTHR42697">
    <property type="entry name" value="ENDONUCLEASE 8"/>
    <property type="match status" value="1"/>
</dbReference>
<keyword evidence="9" id="KW-0238">DNA-binding</keyword>
<evidence type="ECO:0000259" key="17">
    <source>
        <dbReference type="PROSITE" id="PS51068"/>
    </source>
</evidence>
<organism evidence="18 19">
    <name type="scientific">Nocardioides panaciterrulae</name>
    <dbReference type="NCBI Taxonomy" id="661492"/>
    <lineage>
        <taxon>Bacteria</taxon>
        <taxon>Bacillati</taxon>
        <taxon>Actinomycetota</taxon>
        <taxon>Actinomycetes</taxon>
        <taxon>Propionibacteriales</taxon>
        <taxon>Nocardioidaceae</taxon>
        <taxon>Nocardioides</taxon>
    </lineage>
</organism>
<dbReference type="EC" id="4.2.99.18" evidence="3"/>
<comment type="similarity">
    <text evidence="2">Belongs to the FPG family.</text>
</comment>
<evidence type="ECO:0000256" key="3">
    <source>
        <dbReference type="ARBA" id="ARBA00012720"/>
    </source>
</evidence>
<dbReference type="SMART" id="SM00898">
    <property type="entry name" value="Fapy_DNA_glyco"/>
    <property type="match status" value="1"/>
</dbReference>
<dbReference type="PROSITE" id="PS51068">
    <property type="entry name" value="FPG_CAT"/>
    <property type="match status" value="1"/>
</dbReference>
<evidence type="ECO:0000256" key="1">
    <source>
        <dbReference type="ARBA" id="ARBA00001947"/>
    </source>
</evidence>
<dbReference type="AlphaFoldDB" id="A0A7Y9JCT3"/>
<evidence type="ECO:0000256" key="14">
    <source>
        <dbReference type="ARBA" id="ARBA00044632"/>
    </source>
</evidence>
<dbReference type="Proteomes" id="UP000535511">
    <property type="component" value="Unassembled WGS sequence"/>
</dbReference>
<dbReference type="PANTHER" id="PTHR42697:SF3">
    <property type="entry name" value="ENDONUCLEASE 8 1"/>
    <property type="match status" value="1"/>
</dbReference>
<comment type="caution">
    <text evidence="18">The sequence shown here is derived from an EMBL/GenBank/DDBJ whole genome shotgun (WGS) entry which is preliminary data.</text>
</comment>
<evidence type="ECO:0000256" key="9">
    <source>
        <dbReference type="ARBA" id="ARBA00023125"/>
    </source>
</evidence>
<dbReference type="InterPro" id="IPR015887">
    <property type="entry name" value="DNA_glyclase_Znf_dom_DNA_BS"/>
</dbReference>
<dbReference type="SUPFAM" id="SSF81624">
    <property type="entry name" value="N-terminal domain of MutM-like DNA repair proteins"/>
    <property type="match status" value="1"/>
</dbReference>
<feature type="domain" description="Formamidopyrimidine-DNA glycosylase catalytic" evidence="17">
    <location>
        <begin position="2"/>
        <end position="113"/>
    </location>
</feature>
<dbReference type="RefSeq" id="WP_179664206.1">
    <property type="nucleotide sequence ID" value="NZ_JACCBG010000001.1"/>
</dbReference>
<evidence type="ECO:0000256" key="11">
    <source>
        <dbReference type="ARBA" id="ARBA00023239"/>
    </source>
</evidence>
<dbReference type="EMBL" id="JACCBG010000001">
    <property type="protein sequence ID" value="NYD42579.1"/>
    <property type="molecule type" value="Genomic_DNA"/>
</dbReference>
<keyword evidence="5" id="KW-0227">DNA damage</keyword>
<comment type="cofactor">
    <cofactor evidence="1">
        <name>Zn(2+)</name>
        <dbReference type="ChEBI" id="CHEBI:29105"/>
    </cofactor>
</comment>
<dbReference type="Pfam" id="PF06831">
    <property type="entry name" value="H2TH"/>
    <property type="match status" value="1"/>
</dbReference>
<evidence type="ECO:0000256" key="4">
    <source>
        <dbReference type="ARBA" id="ARBA00022723"/>
    </source>
</evidence>
<evidence type="ECO:0000313" key="19">
    <source>
        <dbReference type="Proteomes" id="UP000535511"/>
    </source>
</evidence>
<dbReference type="GO" id="GO:0140078">
    <property type="term" value="F:class I DNA-(apurinic or apyrimidinic site) endonuclease activity"/>
    <property type="evidence" value="ECO:0007669"/>
    <property type="project" value="UniProtKB-EC"/>
</dbReference>
<dbReference type="PROSITE" id="PS01242">
    <property type="entry name" value="ZF_FPG_1"/>
    <property type="match status" value="1"/>
</dbReference>